<name>F8B478_9ACTN</name>
<feature type="region of interest" description="Disordered" evidence="1">
    <location>
        <begin position="78"/>
        <end position="105"/>
    </location>
</feature>
<gene>
    <name evidence="2" type="ordered locus">FsymDg_3714</name>
</gene>
<protein>
    <submittedName>
        <fullName evidence="2">Uncharacterized protein</fullName>
    </submittedName>
</protein>
<sequence>MPARLARRPGRAVSQRHGHRFAHSNRPDVDDDLSDQQVVPRETGFGKHLVEQHPLTSLPGRTHRDAASWERLAEVASGAASSRDRAVGDQRNRARMGSTRGQRQNLARYLARPVAKGQPAAARAAQRIGRGTKAADHDHSARRPLPSLFRCSPDRIRTGATALRGRGPAWSPRHADQQFQPPHEIASRNFGASSGPSVKRRHPDLPAVRIEGAFRDGERCPAAKSSPSVERRSGGSEGPPAGRAEGPGRRRDSDGASSAGASPLRHRQ</sequence>
<feature type="compositionally biased region" description="Basic residues" evidence="1">
    <location>
        <begin position="1"/>
        <end position="23"/>
    </location>
</feature>
<dbReference type="KEGG" id="fsy:FsymDg_3714"/>
<organism evidence="2 3">
    <name type="scientific">Candidatus Protofrankia datiscae</name>
    <dbReference type="NCBI Taxonomy" id="2716812"/>
    <lineage>
        <taxon>Bacteria</taxon>
        <taxon>Bacillati</taxon>
        <taxon>Actinomycetota</taxon>
        <taxon>Actinomycetes</taxon>
        <taxon>Frankiales</taxon>
        <taxon>Frankiaceae</taxon>
        <taxon>Protofrankia</taxon>
    </lineage>
</organism>
<evidence type="ECO:0000256" key="1">
    <source>
        <dbReference type="SAM" id="MobiDB-lite"/>
    </source>
</evidence>
<feature type="compositionally biased region" description="Basic and acidic residues" evidence="1">
    <location>
        <begin position="82"/>
        <end position="92"/>
    </location>
</feature>
<dbReference type="HOGENOM" id="CLU_1037263_0_0_11"/>
<dbReference type="AlphaFoldDB" id="F8B478"/>
<evidence type="ECO:0000313" key="3">
    <source>
        <dbReference type="Proteomes" id="UP000001549"/>
    </source>
</evidence>
<dbReference type="STRING" id="656024.FsymDg_3714"/>
<reference evidence="2 3" key="1">
    <citation type="submission" date="2011-05" db="EMBL/GenBank/DDBJ databases">
        <title>Complete sequence of chromosome of Frankia symbiont of Datisca glomerata.</title>
        <authorList>
            <consortium name="US DOE Joint Genome Institute"/>
            <person name="Lucas S."/>
            <person name="Han J."/>
            <person name="Lapidus A."/>
            <person name="Cheng J.-F."/>
            <person name="Goodwin L."/>
            <person name="Pitluck S."/>
            <person name="Peters L."/>
            <person name="Mikhailova N."/>
            <person name="Chertkov O."/>
            <person name="Teshima H."/>
            <person name="Han C."/>
            <person name="Tapia R."/>
            <person name="Land M."/>
            <person name="Hauser L."/>
            <person name="Kyrpides N."/>
            <person name="Ivanova N."/>
            <person name="Pagani I."/>
            <person name="Berry A."/>
            <person name="Pawlowski K."/>
            <person name="Persson T."/>
            <person name="Vanden Heuvel B."/>
            <person name="Benson D."/>
            <person name="Woyke T."/>
        </authorList>
    </citation>
    <scope>NUCLEOTIDE SEQUENCE [LARGE SCALE GENOMIC DNA]</scope>
    <source>
        <strain evidence="3">4085684</strain>
    </source>
</reference>
<proteinExistence type="predicted"/>
<feature type="compositionally biased region" description="Low complexity" evidence="1">
    <location>
        <begin position="255"/>
        <end position="268"/>
    </location>
</feature>
<dbReference type="EMBL" id="CP002801">
    <property type="protein sequence ID" value="AEH10991.1"/>
    <property type="molecule type" value="Genomic_DNA"/>
</dbReference>
<evidence type="ECO:0000313" key="2">
    <source>
        <dbReference type="EMBL" id="AEH10991.1"/>
    </source>
</evidence>
<feature type="compositionally biased region" description="Basic and acidic residues" evidence="1">
    <location>
        <begin position="212"/>
        <end position="221"/>
    </location>
</feature>
<feature type="region of interest" description="Disordered" evidence="1">
    <location>
        <begin position="163"/>
        <end position="268"/>
    </location>
</feature>
<keyword evidence="3" id="KW-1185">Reference proteome</keyword>
<accession>F8B478</accession>
<feature type="region of interest" description="Disordered" evidence="1">
    <location>
        <begin position="1"/>
        <end position="63"/>
    </location>
</feature>
<dbReference type="Proteomes" id="UP000001549">
    <property type="component" value="Chromosome"/>
</dbReference>